<dbReference type="RefSeq" id="WP_046234092.1">
    <property type="nucleotide sequence ID" value="NZ_FONN01000028.1"/>
</dbReference>
<dbReference type="Proteomes" id="UP000183410">
    <property type="component" value="Unassembled WGS sequence"/>
</dbReference>
<keyword evidence="1" id="KW-0812">Transmembrane</keyword>
<evidence type="ECO:0000313" key="3">
    <source>
        <dbReference type="Proteomes" id="UP000183410"/>
    </source>
</evidence>
<feature type="transmembrane region" description="Helical" evidence="1">
    <location>
        <begin position="105"/>
        <end position="127"/>
    </location>
</feature>
<evidence type="ECO:0000313" key="2">
    <source>
        <dbReference type="EMBL" id="SFF34627.1"/>
    </source>
</evidence>
<proteinExistence type="predicted"/>
<keyword evidence="1" id="KW-0472">Membrane</keyword>
<feature type="transmembrane region" description="Helical" evidence="1">
    <location>
        <begin position="210"/>
        <end position="235"/>
    </location>
</feature>
<organism evidence="2 3">
    <name type="scientific">Paenibacillus algorifonticola</name>
    <dbReference type="NCBI Taxonomy" id="684063"/>
    <lineage>
        <taxon>Bacteria</taxon>
        <taxon>Bacillati</taxon>
        <taxon>Bacillota</taxon>
        <taxon>Bacilli</taxon>
        <taxon>Bacillales</taxon>
        <taxon>Paenibacillaceae</taxon>
        <taxon>Paenibacillus</taxon>
    </lineage>
</organism>
<dbReference type="OrthoDB" id="1551065at2"/>
<evidence type="ECO:0000256" key="1">
    <source>
        <dbReference type="SAM" id="Phobius"/>
    </source>
</evidence>
<sequence length="242" mass="26950">MALNKYSALLRQDLKNGLRDPMLMLIFIGSLLIIAVFRYGVPLLSNWLFVKLEVDLQPYHAHIAAFLLSLIPLLIGSAARLLMLDEKDERLVDCYAVTPLRKQGYFIYRLLLPIILCSLLLLLFIGINNNLNALPVLPLLLLVLEAPLYALFLASVASNKVEGLALTKLISLSVLGALCSTLAAAPWHWLGSWIPAFWPLQLYLSLGHTGPIQAAHLAQFLVALAFHCILLYAGLRRFSRQI</sequence>
<dbReference type="EMBL" id="FONN01000028">
    <property type="protein sequence ID" value="SFF34627.1"/>
    <property type="molecule type" value="Genomic_DNA"/>
</dbReference>
<feature type="transmembrane region" description="Helical" evidence="1">
    <location>
        <begin position="169"/>
        <end position="190"/>
    </location>
</feature>
<feature type="transmembrane region" description="Helical" evidence="1">
    <location>
        <begin position="133"/>
        <end position="157"/>
    </location>
</feature>
<dbReference type="AlphaFoldDB" id="A0A1I2I0N2"/>
<accession>A0A1I2I0N2</accession>
<feature type="transmembrane region" description="Helical" evidence="1">
    <location>
        <begin position="21"/>
        <end position="41"/>
    </location>
</feature>
<name>A0A1I2I0N2_9BACL</name>
<keyword evidence="1" id="KW-1133">Transmembrane helix</keyword>
<protein>
    <submittedName>
        <fullName evidence="2">Fluoroquinolone transport system permease protein</fullName>
    </submittedName>
</protein>
<keyword evidence="3" id="KW-1185">Reference proteome</keyword>
<reference evidence="3" key="1">
    <citation type="submission" date="2016-10" db="EMBL/GenBank/DDBJ databases">
        <authorList>
            <person name="Varghese N."/>
            <person name="Submissions S."/>
        </authorList>
    </citation>
    <scope>NUCLEOTIDE SEQUENCE [LARGE SCALE GENOMIC DNA]</scope>
    <source>
        <strain evidence="3">CGMCC 1.10223</strain>
    </source>
</reference>
<feature type="transmembrane region" description="Helical" evidence="1">
    <location>
        <begin position="61"/>
        <end position="84"/>
    </location>
</feature>
<gene>
    <name evidence="2" type="ORF">SAMN04487969_12829</name>
</gene>